<dbReference type="Gene3D" id="3.50.50.60">
    <property type="entry name" value="FAD/NAD(P)-binding domain"/>
    <property type="match status" value="2"/>
</dbReference>
<feature type="domain" description="2Fe-2S ferredoxin-type" evidence="14">
    <location>
        <begin position="1"/>
        <end position="77"/>
    </location>
</feature>
<dbReference type="GO" id="GO:0016491">
    <property type="term" value="F:oxidoreductase activity"/>
    <property type="evidence" value="ECO:0007669"/>
    <property type="project" value="InterPro"/>
</dbReference>
<dbReference type="PROSITE" id="PS00198">
    <property type="entry name" value="4FE4S_FER_1"/>
    <property type="match status" value="1"/>
</dbReference>
<dbReference type="InterPro" id="IPR009051">
    <property type="entry name" value="Helical_ferredxn"/>
</dbReference>
<evidence type="ECO:0000256" key="4">
    <source>
        <dbReference type="ARBA" id="ARBA00022485"/>
    </source>
</evidence>
<dbReference type="InterPro" id="IPR023753">
    <property type="entry name" value="FAD/NAD-binding_dom"/>
</dbReference>
<evidence type="ECO:0000256" key="3">
    <source>
        <dbReference type="ARBA" id="ARBA00005404"/>
    </source>
</evidence>
<dbReference type="SUPFAM" id="SSF54862">
    <property type="entry name" value="4Fe-4S ferredoxins"/>
    <property type="match status" value="1"/>
</dbReference>
<comment type="cofactor">
    <cofactor evidence="13">
        <name>[2Fe-2S] cluster</name>
        <dbReference type="ChEBI" id="CHEBI:190135"/>
    </cofactor>
</comment>
<dbReference type="FunFam" id="3.10.20.740:FF:000004">
    <property type="entry name" value="NADH-quinone oxidoreductase"/>
    <property type="match status" value="1"/>
</dbReference>
<evidence type="ECO:0000256" key="10">
    <source>
        <dbReference type="ARBA" id="ARBA00023014"/>
    </source>
</evidence>
<dbReference type="OrthoDB" id="9803192at2"/>
<dbReference type="InterPro" id="IPR028261">
    <property type="entry name" value="DPD_II"/>
</dbReference>
<dbReference type="GO" id="GO:0051539">
    <property type="term" value="F:4 iron, 4 sulfur cluster binding"/>
    <property type="evidence" value="ECO:0007669"/>
    <property type="project" value="UniProtKB-KW"/>
</dbReference>
<dbReference type="GO" id="GO:0016020">
    <property type="term" value="C:membrane"/>
    <property type="evidence" value="ECO:0007669"/>
    <property type="project" value="UniProtKB-SubCell"/>
</dbReference>
<evidence type="ECO:0000259" key="16">
    <source>
        <dbReference type="PROSITE" id="PS51839"/>
    </source>
</evidence>
<dbReference type="CDD" id="cd00207">
    <property type="entry name" value="fer2"/>
    <property type="match status" value="1"/>
</dbReference>
<feature type="domain" description="4Fe-4S ferredoxin-type" evidence="15">
    <location>
        <begin position="179"/>
        <end position="209"/>
    </location>
</feature>
<name>A0A100YUM0_TRASO</name>
<keyword evidence="9" id="KW-0408">Iron</keyword>
<keyword evidence="7" id="KW-0677">Repeat</keyword>
<evidence type="ECO:0000259" key="15">
    <source>
        <dbReference type="PROSITE" id="PS51379"/>
    </source>
</evidence>
<keyword evidence="18" id="KW-1185">Reference proteome</keyword>
<dbReference type="Pfam" id="PF07992">
    <property type="entry name" value="Pyr_redox_2"/>
    <property type="match status" value="1"/>
</dbReference>
<dbReference type="PROSITE" id="PS51085">
    <property type="entry name" value="2FE2S_FER_2"/>
    <property type="match status" value="1"/>
</dbReference>
<dbReference type="PRINTS" id="PR00368">
    <property type="entry name" value="FADPNR"/>
</dbReference>
<reference evidence="17 18" key="1">
    <citation type="submission" date="2015-12" db="EMBL/GenBank/DDBJ databases">
        <title>Draft Genome Sequence of Olsenella scatoligenes SK9K4T; a Producer of 3-Methylindole- (skatole) and 4-Methylphenol- (p-cresol) Isolated from Pig Feces.</title>
        <authorList>
            <person name="Li X."/>
            <person name="Borg B."/>
            <person name="Canibe N."/>
        </authorList>
    </citation>
    <scope>NUCLEOTIDE SEQUENCE [LARGE SCALE GENOMIC DNA]</scope>
    <source>
        <strain evidence="17 18">SK9K4</strain>
    </source>
</reference>
<comment type="subcellular location">
    <subcellularLocation>
        <location evidence="2">Membrane</location>
    </subcellularLocation>
</comment>
<evidence type="ECO:0000256" key="1">
    <source>
        <dbReference type="ARBA" id="ARBA00001966"/>
    </source>
</evidence>
<evidence type="ECO:0000259" key="14">
    <source>
        <dbReference type="PROSITE" id="PS51085"/>
    </source>
</evidence>
<organism evidence="17 18">
    <name type="scientific">Tractidigestivibacter scatoligenes</name>
    <name type="common">Olsenella scatoligenes</name>
    <dbReference type="NCBI Taxonomy" id="1299998"/>
    <lineage>
        <taxon>Bacteria</taxon>
        <taxon>Bacillati</taxon>
        <taxon>Actinomycetota</taxon>
        <taxon>Coriobacteriia</taxon>
        <taxon>Coriobacteriales</taxon>
        <taxon>Atopobiaceae</taxon>
        <taxon>Tractidigestivibacter</taxon>
    </lineage>
</organism>
<dbReference type="SUPFAM" id="SSF54292">
    <property type="entry name" value="2Fe-2S ferredoxin-like"/>
    <property type="match status" value="1"/>
</dbReference>
<dbReference type="InterPro" id="IPR036010">
    <property type="entry name" value="2Fe-2S_ferredoxin-like_sf"/>
</dbReference>
<comment type="similarity">
    <text evidence="3">Belongs to the complex I 75 kDa subunit family.</text>
</comment>
<keyword evidence="8" id="KW-1278">Translocase</keyword>
<evidence type="ECO:0000256" key="8">
    <source>
        <dbReference type="ARBA" id="ARBA00022967"/>
    </source>
</evidence>
<dbReference type="PROSITE" id="PS51379">
    <property type="entry name" value="4FE4S_FER_2"/>
    <property type="match status" value="2"/>
</dbReference>
<dbReference type="InterPro" id="IPR019574">
    <property type="entry name" value="NADH_UbQ_OxRdtase_Gsu_4Fe4S-bd"/>
</dbReference>
<dbReference type="SMART" id="SM00929">
    <property type="entry name" value="NADH-G_4Fe-4S_3"/>
    <property type="match status" value="1"/>
</dbReference>
<keyword evidence="10" id="KW-0411">Iron-sulfur</keyword>
<dbReference type="PANTHER" id="PTHR42783">
    <property type="entry name" value="GLUTAMATE SYNTHASE [NADPH] SMALL CHAIN"/>
    <property type="match status" value="1"/>
</dbReference>
<dbReference type="Pfam" id="PF13510">
    <property type="entry name" value="Fer2_4"/>
    <property type="match status" value="1"/>
</dbReference>
<accession>A0A100YUM0</accession>
<evidence type="ECO:0000256" key="9">
    <source>
        <dbReference type="ARBA" id="ARBA00023004"/>
    </source>
</evidence>
<keyword evidence="4" id="KW-0004">4Fe-4S</keyword>
<dbReference type="FunFam" id="3.30.70.20:FF:000035">
    <property type="entry name" value="Iron hydrogenase 1"/>
    <property type="match status" value="1"/>
</dbReference>
<proteinExistence type="inferred from homology"/>
<dbReference type="Proteomes" id="UP000054078">
    <property type="component" value="Unassembled WGS sequence"/>
</dbReference>
<dbReference type="AlphaFoldDB" id="A0A100YUM0"/>
<dbReference type="PANTHER" id="PTHR42783:SF3">
    <property type="entry name" value="GLUTAMATE SYNTHASE [NADPH] SMALL CHAIN-RELATED"/>
    <property type="match status" value="1"/>
</dbReference>
<dbReference type="Pfam" id="PF14691">
    <property type="entry name" value="Fer4_20"/>
    <property type="match status" value="1"/>
</dbReference>
<dbReference type="Gene3D" id="1.10.1060.10">
    <property type="entry name" value="Alpha-helical ferredoxin"/>
    <property type="match status" value="1"/>
</dbReference>
<dbReference type="Pfam" id="PF12838">
    <property type="entry name" value="Fer4_7"/>
    <property type="match status" value="1"/>
</dbReference>
<dbReference type="InterPro" id="IPR017900">
    <property type="entry name" value="4Fe4S_Fe_S_CS"/>
</dbReference>
<dbReference type="Gene3D" id="3.30.70.20">
    <property type="match status" value="1"/>
</dbReference>
<gene>
    <name evidence="17" type="ORF">AUL39_08945</name>
</gene>
<keyword evidence="5" id="KW-0001">2Fe-2S</keyword>
<dbReference type="SUPFAM" id="SSF46548">
    <property type="entry name" value="alpha-helical ferredoxin"/>
    <property type="match status" value="1"/>
</dbReference>
<evidence type="ECO:0000256" key="11">
    <source>
        <dbReference type="ARBA" id="ARBA00023027"/>
    </source>
</evidence>
<evidence type="ECO:0000256" key="13">
    <source>
        <dbReference type="ARBA" id="ARBA00034078"/>
    </source>
</evidence>
<dbReference type="GO" id="GO:0051537">
    <property type="term" value="F:2 iron, 2 sulfur cluster binding"/>
    <property type="evidence" value="ECO:0007669"/>
    <property type="project" value="UniProtKB-KW"/>
</dbReference>
<dbReference type="PRINTS" id="PR00469">
    <property type="entry name" value="PNDRDTASEII"/>
</dbReference>
<dbReference type="InterPro" id="IPR001041">
    <property type="entry name" value="2Fe-2S_ferredoxin-type"/>
</dbReference>
<evidence type="ECO:0000313" key="17">
    <source>
        <dbReference type="EMBL" id="KUH57981.1"/>
    </source>
</evidence>
<dbReference type="Pfam" id="PF10588">
    <property type="entry name" value="NADH-G_4Fe-4S_3"/>
    <property type="match status" value="1"/>
</dbReference>
<keyword evidence="11" id="KW-0520">NAD</keyword>
<dbReference type="SUPFAM" id="SSF51971">
    <property type="entry name" value="Nucleotide-binding domain"/>
    <property type="match status" value="2"/>
</dbReference>
<dbReference type="EMBL" id="LOJF01000011">
    <property type="protein sequence ID" value="KUH57981.1"/>
    <property type="molecule type" value="Genomic_DNA"/>
</dbReference>
<evidence type="ECO:0000256" key="6">
    <source>
        <dbReference type="ARBA" id="ARBA00022723"/>
    </source>
</evidence>
<dbReference type="STRING" id="1299998.AUL39_08945"/>
<dbReference type="GO" id="GO:0046872">
    <property type="term" value="F:metal ion binding"/>
    <property type="evidence" value="ECO:0007669"/>
    <property type="project" value="UniProtKB-KW"/>
</dbReference>
<protein>
    <submittedName>
        <fullName evidence="17">Ferredoxin</fullName>
    </submittedName>
</protein>
<evidence type="ECO:0000313" key="18">
    <source>
        <dbReference type="Proteomes" id="UP000054078"/>
    </source>
</evidence>
<evidence type="ECO:0000256" key="12">
    <source>
        <dbReference type="ARBA" id="ARBA00023136"/>
    </source>
</evidence>
<evidence type="ECO:0000256" key="2">
    <source>
        <dbReference type="ARBA" id="ARBA00004370"/>
    </source>
</evidence>
<evidence type="ECO:0000256" key="7">
    <source>
        <dbReference type="ARBA" id="ARBA00022737"/>
    </source>
</evidence>
<evidence type="ECO:0000256" key="5">
    <source>
        <dbReference type="ARBA" id="ARBA00022714"/>
    </source>
</evidence>
<dbReference type="PROSITE" id="PS51839">
    <property type="entry name" value="4FE4S_HC3"/>
    <property type="match status" value="1"/>
</dbReference>
<comment type="cofactor">
    <cofactor evidence="1">
        <name>[4Fe-4S] cluster</name>
        <dbReference type="ChEBI" id="CHEBI:49883"/>
    </cofactor>
</comment>
<comment type="caution">
    <text evidence="17">The sequence shown here is derived from an EMBL/GenBank/DDBJ whole genome shotgun (WGS) entry which is preliminary data.</text>
</comment>
<feature type="domain" description="4Fe-4S His(Cys)3-ligated-type" evidence="16">
    <location>
        <begin position="77"/>
        <end position="116"/>
    </location>
</feature>
<dbReference type="Gene3D" id="3.10.20.740">
    <property type="match status" value="1"/>
</dbReference>
<dbReference type="InterPro" id="IPR036188">
    <property type="entry name" value="FAD/NAD-bd_sf"/>
</dbReference>
<feature type="domain" description="4Fe-4S ferredoxin-type" evidence="15">
    <location>
        <begin position="136"/>
        <end position="166"/>
    </location>
</feature>
<dbReference type="InterPro" id="IPR017896">
    <property type="entry name" value="4Fe4S_Fe-S-bd"/>
</dbReference>
<sequence>MKLTIDGSEVEAAEGTSVLDAALDAGIFIPHLCKHPDLEAVGGCRLCAVEVNGSGHAVPACKTTVEEGMVVDSHAACADHVRRMAMELILATHPSDCTGCPKYGVCELQSMYQYLGVSPSRWRCRARTVPTDDSNPLITHMFTRCVRCGRCVRACRELRGVGVLDYQRTEDGVRIGIDGGVSLEEAGCRFCGACVEVCPTGSIVDVLGLNKPERSREDNVVPCRSGCPAHIDIPRYLRHVKAGEWEKATAVVREKVPFPETLGSICTHNCQGECKRNHLEGPLSICRLKRAAAVRDTGEWKSRVRHEPLTGKRVAIVGAGPAGLTAAYYLAEKGHAVTVFEAEERPGGQLRYGIPAYRLPDEVLDHEVSTILEVTQGTDEKPRIELRCGERLHDVKSLLGSYDAVLVTVGTFDGTVLPMKGHDLSGVIRNTDFLKASRKGNPIEVKGRVVVLGGGNVAYDCARTAVRLGATSVDVACLEAEAVMTSTPEEREEAAEEGVVLHDAYAFTSINESEEGSGKVGSITINKIAKFYFDENHRAVTELVEGGELTLPADYVIFAVGQKPEDTRDMGLELTHGPYLVADGEHRTSEEGIFAAGDAVTGTKSVIGAIEGGREAAQSIDRYLGGDGDISEVLLDADAPEQHIGRPGEHFYDAPLEPKIAPAAERRDNFKQYECPFAESEAEREASRCLQCDLRLTLERPKLWNEYPQRSATR</sequence>
<keyword evidence="6" id="KW-0479">Metal-binding</keyword>
<keyword evidence="12" id="KW-0472">Membrane</keyword>